<feature type="region of interest" description="Disordered" evidence="5">
    <location>
        <begin position="1"/>
        <end position="69"/>
    </location>
</feature>
<evidence type="ECO:0000313" key="6">
    <source>
        <dbReference type="EMBL" id="OKL61728.1"/>
    </source>
</evidence>
<dbReference type="AlphaFoldDB" id="A0A225AWN5"/>
<dbReference type="InterPro" id="IPR050613">
    <property type="entry name" value="Sec_Metabolite_Reg"/>
</dbReference>
<dbReference type="CDD" id="cd12148">
    <property type="entry name" value="fungal_TF_MHR"/>
    <property type="match status" value="1"/>
</dbReference>
<evidence type="ECO:0008006" key="8">
    <source>
        <dbReference type="Google" id="ProtNLM"/>
    </source>
</evidence>
<keyword evidence="7" id="KW-1185">Reference proteome</keyword>
<protein>
    <recommendedName>
        <fullName evidence="8">Transcription factor domain-containing protein</fullName>
    </recommendedName>
</protein>
<feature type="compositionally biased region" description="Basic and acidic residues" evidence="5">
    <location>
        <begin position="1"/>
        <end position="10"/>
    </location>
</feature>
<evidence type="ECO:0000256" key="2">
    <source>
        <dbReference type="ARBA" id="ARBA00023015"/>
    </source>
</evidence>
<sequence length="690" mass="78445">MPTMQVERHCQPTKTQSDGASPVSARPPKPKRSVRSSRQEDITTHIHTLTDAQRRDTSPPASDAKVSSHSNFLGTTGYLGVFRETPWWGSRISWNGSLQTEFEHWRTNQTYTCARLVRLICAVGFYRKHITWYYQRGRFTIIPAPLVLDSLSLVQEHVEKNAWNQEGNWKDIYERITATTSQPLEFSSDTSAEEFYSLYTGENLRWEFVGFMFALAGGSVQRRYKGNHVLDLGNGEEMVADTFTKEMVLATNACMEICRQLGHVNDLMIWMRHTYCLVGSEVLGETSERVYNVFGDIASNVYAMGLHRDHYSANVPFFLSETRKRVLAAIHKSDKNGATFRGRPPRLPYQYCDFALPLDLADDQLFLDEKSIRVALNGLDDEGWNSQGQFYPATIIRMRHIVTTLGEKMLGLSLGSRTMSYHQDLLETHQLCQQTWDRIPVRFRYSSDCWQQKDHLECLARAIVYLDFLSNVFQIQRIRRQEEPEATKDLLDTSMQLLSVIIDMIKQVQRHENIKQIPWILLIYGIPAAKVLVTEVHRHTVSNQPLPSSSSRSEIIRNLSFLISWVETSGMSPSVTGAACLELTKLIGRLLDEALNYQTPHFPPSSLVGATNLQEVDKLGLVTLAQSTVPAQITTDEAMNRSESQNQLQGLIDLGVGDDAFLGLGCGFASDRFNWLDEIELETDMGPWRL</sequence>
<dbReference type="PANTHER" id="PTHR31001:SF40">
    <property type="entry name" value="ZN(II)2CYS6 TRANSCRIPTION FACTOR (EUROFUNG)"/>
    <property type="match status" value="1"/>
</dbReference>
<evidence type="ECO:0000256" key="4">
    <source>
        <dbReference type="ARBA" id="ARBA00023242"/>
    </source>
</evidence>
<gene>
    <name evidence="6" type="ORF">UA08_03061</name>
</gene>
<evidence type="ECO:0000256" key="3">
    <source>
        <dbReference type="ARBA" id="ARBA00023163"/>
    </source>
</evidence>
<comment type="caution">
    <text evidence="6">The sequence shown here is derived from an EMBL/GenBank/DDBJ whole genome shotgun (WGS) entry which is preliminary data.</text>
</comment>
<dbReference type="RefSeq" id="XP_020121849.1">
    <property type="nucleotide sequence ID" value="XM_020265172.1"/>
</dbReference>
<accession>A0A225AWN5</accession>
<proteinExistence type="predicted"/>
<evidence type="ECO:0000256" key="5">
    <source>
        <dbReference type="SAM" id="MobiDB-lite"/>
    </source>
</evidence>
<organism evidence="6 7">
    <name type="scientific">Talaromyces atroroseus</name>
    <dbReference type="NCBI Taxonomy" id="1441469"/>
    <lineage>
        <taxon>Eukaryota</taxon>
        <taxon>Fungi</taxon>
        <taxon>Dikarya</taxon>
        <taxon>Ascomycota</taxon>
        <taxon>Pezizomycotina</taxon>
        <taxon>Eurotiomycetes</taxon>
        <taxon>Eurotiomycetidae</taxon>
        <taxon>Eurotiales</taxon>
        <taxon>Trichocomaceae</taxon>
        <taxon>Talaromyces</taxon>
        <taxon>Talaromyces sect. Trachyspermi</taxon>
    </lineage>
</organism>
<comment type="subcellular location">
    <subcellularLocation>
        <location evidence="1">Nucleus</location>
    </subcellularLocation>
</comment>
<name>A0A225AWN5_TALAT</name>
<dbReference type="PANTHER" id="PTHR31001">
    <property type="entry name" value="UNCHARACTERIZED TRANSCRIPTIONAL REGULATORY PROTEIN"/>
    <property type="match status" value="1"/>
</dbReference>
<dbReference type="Proteomes" id="UP000214365">
    <property type="component" value="Unassembled WGS sequence"/>
</dbReference>
<evidence type="ECO:0000313" key="7">
    <source>
        <dbReference type="Proteomes" id="UP000214365"/>
    </source>
</evidence>
<dbReference type="GO" id="GO:0005634">
    <property type="term" value="C:nucleus"/>
    <property type="evidence" value="ECO:0007669"/>
    <property type="project" value="UniProtKB-SubCell"/>
</dbReference>
<evidence type="ECO:0000256" key="1">
    <source>
        <dbReference type="ARBA" id="ARBA00004123"/>
    </source>
</evidence>
<dbReference type="OrthoDB" id="4222308at2759"/>
<dbReference type="STRING" id="1441469.A0A225AWN5"/>
<keyword evidence="4" id="KW-0539">Nucleus</keyword>
<reference evidence="6 7" key="1">
    <citation type="submission" date="2015-06" db="EMBL/GenBank/DDBJ databases">
        <title>Talaromyces atroroseus IBT 11181 draft genome.</title>
        <authorList>
            <person name="Rasmussen K.B."/>
            <person name="Rasmussen S."/>
            <person name="Petersen B."/>
            <person name="Sicheritz-Ponten T."/>
            <person name="Mortensen U.H."/>
            <person name="Thrane U."/>
        </authorList>
    </citation>
    <scope>NUCLEOTIDE SEQUENCE [LARGE SCALE GENOMIC DNA]</scope>
    <source>
        <strain evidence="6 7">IBT 11181</strain>
    </source>
</reference>
<dbReference type="EMBL" id="LFMY01000003">
    <property type="protein sequence ID" value="OKL61728.1"/>
    <property type="molecule type" value="Genomic_DNA"/>
</dbReference>
<keyword evidence="3" id="KW-0804">Transcription</keyword>
<keyword evidence="2" id="KW-0805">Transcription regulation</keyword>
<dbReference type="GeneID" id="31002816"/>